<dbReference type="Proteomes" id="UP000077248">
    <property type="component" value="Unassembled WGS sequence"/>
</dbReference>
<dbReference type="EMBL" id="KV441515">
    <property type="protein sequence ID" value="OAG13296.1"/>
    <property type="molecule type" value="Genomic_DNA"/>
</dbReference>
<dbReference type="GeneID" id="29109521"/>
<evidence type="ECO:0000313" key="2">
    <source>
        <dbReference type="Proteomes" id="UP000077248"/>
    </source>
</evidence>
<dbReference type="VEuPathDB" id="FungiDB:CC77DRAFT_1014944"/>
<dbReference type="AlphaFoldDB" id="A0A177D1D0"/>
<sequence>MYGMAGMASALEYTPRSSPGRVPTADITQYFLGDELTKLASFISGAPPNLLHDIMSATSETKLRILLAKFSPMDPRIQPSVSMQATCARITRWLETSSEIYAISKDVTPYALFLFLKVRILNSFTNKLPTHIETARFGVAVKIAYGNLCDGTMWPETLESLVGMPFDYIQFVELEFLKDLDWKSWVRELDFTEFFERFKIVWDVLLDYDDETF</sequence>
<dbReference type="RefSeq" id="XP_018378717.1">
    <property type="nucleotide sequence ID" value="XM_018523927.1"/>
</dbReference>
<dbReference type="KEGG" id="aalt:CC77DRAFT_1014944"/>
<reference evidence="1 2" key="1">
    <citation type="submission" date="2016-05" db="EMBL/GenBank/DDBJ databases">
        <title>Comparative analysis of secretome profiles of manganese(II)-oxidizing ascomycete fungi.</title>
        <authorList>
            <consortium name="DOE Joint Genome Institute"/>
            <person name="Zeiner C.A."/>
            <person name="Purvine S.O."/>
            <person name="Zink E.M."/>
            <person name="Wu S."/>
            <person name="Pasa-Tolic L."/>
            <person name="Chaput D.L."/>
            <person name="Haridas S."/>
            <person name="Grigoriev I.V."/>
            <person name="Santelli C.M."/>
            <person name="Hansel C.M."/>
        </authorList>
    </citation>
    <scope>NUCLEOTIDE SEQUENCE [LARGE SCALE GENOMIC DNA]</scope>
    <source>
        <strain evidence="1 2">SRC1lrK2f</strain>
    </source>
</reference>
<name>A0A177D1D0_ALTAL</name>
<accession>A0A177D1D0</accession>
<proteinExistence type="predicted"/>
<evidence type="ECO:0000313" key="1">
    <source>
        <dbReference type="EMBL" id="OAG13296.1"/>
    </source>
</evidence>
<gene>
    <name evidence="1" type="ORF">CC77DRAFT_1014944</name>
</gene>
<protein>
    <submittedName>
        <fullName evidence="1">Uncharacterized protein</fullName>
    </submittedName>
</protein>
<keyword evidence="2" id="KW-1185">Reference proteome</keyword>
<organism evidence="1 2">
    <name type="scientific">Alternaria alternata</name>
    <name type="common">Alternaria rot fungus</name>
    <name type="synonym">Torula alternata</name>
    <dbReference type="NCBI Taxonomy" id="5599"/>
    <lineage>
        <taxon>Eukaryota</taxon>
        <taxon>Fungi</taxon>
        <taxon>Dikarya</taxon>
        <taxon>Ascomycota</taxon>
        <taxon>Pezizomycotina</taxon>
        <taxon>Dothideomycetes</taxon>
        <taxon>Pleosporomycetidae</taxon>
        <taxon>Pleosporales</taxon>
        <taxon>Pleosporineae</taxon>
        <taxon>Pleosporaceae</taxon>
        <taxon>Alternaria</taxon>
        <taxon>Alternaria sect. Alternaria</taxon>
        <taxon>Alternaria alternata complex</taxon>
    </lineage>
</organism>